<accession>A0A1I5B5S5</accession>
<dbReference type="Gene3D" id="1.20.1600.10">
    <property type="entry name" value="Outer membrane efflux proteins (OEP)"/>
    <property type="match status" value="1"/>
</dbReference>
<protein>
    <submittedName>
        <fullName evidence="4">Outer membrane protein, cobalt-zinc-cadmium efflux system</fullName>
    </submittedName>
</protein>
<feature type="chain" id="PRO_5011538724" evidence="3">
    <location>
        <begin position="32"/>
        <end position="426"/>
    </location>
</feature>
<feature type="coiled-coil region" evidence="2">
    <location>
        <begin position="177"/>
        <end position="209"/>
    </location>
</feature>
<keyword evidence="5" id="KW-1185">Reference proteome</keyword>
<dbReference type="GO" id="GO:0015562">
    <property type="term" value="F:efflux transmembrane transporter activity"/>
    <property type="evidence" value="ECO:0007669"/>
    <property type="project" value="InterPro"/>
</dbReference>
<dbReference type="OrthoDB" id="5801460at2"/>
<sequence>MPVFRLSRRHFVVRAAVALLAIGPWLAPAWATDASIAPPAIRQALQAAWQQHPSYRATEAQLAAARAHLTAAGQPLYNPELELSSDDEGADRTTSAGLNLTLDLSGKRRVRRDAASARVDQVAAEARVHRRDFARQWFTGWADLQTAQQRVRTGERRLALVTRFGELAEKQFAADDISGLERDLAFLARDEAQAEQAQLLAEQADAEARFRVVGGTSEWIAGTALPTDALPTPDPIDGGLETLPDWQAAQAAATAAEREVTVARRNRIADPTIGAYTGRKKYDLGGPTDNVVGVAVTIPLFVRNSYRADVVAAQADADMAQADLQRVQLELETDRRRATNSYAAAVSAWKRWKGSRGTDVERRANLLEKLWREGELSTADYLLQLKQTLDTQLAGAELEARLWRHYADYLAATGQLERWAGLEGTP</sequence>
<dbReference type="STRING" id="578942.SAMN05216289_1526"/>
<dbReference type="EMBL" id="FOVF01000052">
    <property type="protein sequence ID" value="SFN70068.1"/>
    <property type="molecule type" value="Genomic_DNA"/>
</dbReference>
<dbReference type="Proteomes" id="UP000198575">
    <property type="component" value="Unassembled WGS sequence"/>
</dbReference>
<name>A0A1I5B5S5_9GAMM</name>
<proteinExistence type="inferred from homology"/>
<keyword evidence="3" id="KW-0732">Signal</keyword>
<evidence type="ECO:0000313" key="5">
    <source>
        <dbReference type="Proteomes" id="UP000198575"/>
    </source>
</evidence>
<evidence type="ECO:0000256" key="3">
    <source>
        <dbReference type="SAM" id="SignalP"/>
    </source>
</evidence>
<gene>
    <name evidence="4" type="ORF">SAMN05216289_1526</name>
</gene>
<organism evidence="4 5">
    <name type="scientific">Dokdonella immobilis</name>
    <dbReference type="NCBI Taxonomy" id="578942"/>
    <lineage>
        <taxon>Bacteria</taxon>
        <taxon>Pseudomonadati</taxon>
        <taxon>Pseudomonadota</taxon>
        <taxon>Gammaproteobacteria</taxon>
        <taxon>Lysobacterales</taxon>
        <taxon>Rhodanobacteraceae</taxon>
        <taxon>Dokdonella</taxon>
    </lineage>
</organism>
<feature type="signal peptide" evidence="3">
    <location>
        <begin position="1"/>
        <end position="31"/>
    </location>
</feature>
<dbReference type="PANTHER" id="PTHR30203">
    <property type="entry name" value="OUTER MEMBRANE CATION EFFLUX PROTEIN"/>
    <property type="match status" value="1"/>
</dbReference>
<dbReference type="RefSeq" id="WP_092410983.1">
    <property type="nucleotide sequence ID" value="NZ_FOVF01000052.1"/>
</dbReference>
<dbReference type="AlphaFoldDB" id="A0A1I5B5S5"/>
<evidence type="ECO:0000256" key="2">
    <source>
        <dbReference type="SAM" id="Coils"/>
    </source>
</evidence>
<dbReference type="InterPro" id="IPR006311">
    <property type="entry name" value="TAT_signal"/>
</dbReference>
<comment type="similarity">
    <text evidence="1">Belongs to the outer membrane factor (OMF) (TC 1.B.17) family.</text>
</comment>
<evidence type="ECO:0000313" key="4">
    <source>
        <dbReference type="EMBL" id="SFN70068.1"/>
    </source>
</evidence>
<dbReference type="PANTHER" id="PTHR30203:SF24">
    <property type="entry name" value="BLR4935 PROTEIN"/>
    <property type="match status" value="1"/>
</dbReference>
<evidence type="ECO:0000256" key="1">
    <source>
        <dbReference type="ARBA" id="ARBA00007613"/>
    </source>
</evidence>
<dbReference type="InterPro" id="IPR010131">
    <property type="entry name" value="MdtP/NodT-like"/>
</dbReference>
<keyword evidence="2" id="KW-0175">Coiled coil</keyword>
<feature type="coiled-coil region" evidence="2">
    <location>
        <begin position="310"/>
        <end position="337"/>
    </location>
</feature>
<dbReference type="SUPFAM" id="SSF56954">
    <property type="entry name" value="Outer membrane efflux proteins (OEP)"/>
    <property type="match status" value="1"/>
</dbReference>
<dbReference type="PROSITE" id="PS51318">
    <property type="entry name" value="TAT"/>
    <property type="match status" value="1"/>
</dbReference>
<reference evidence="4 5" key="1">
    <citation type="submission" date="2016-10" db="EMBL/GenBank/DDBJ databases">
        <authorList>
            <person name="de Groot N.N."/>
        </authorList>
    </citation>
    <scope>NUCLEOTIDE SEQUENCE [LARGE SCALE GENOMIC DNA]</scope>
    <source>
        <strain evidence="4 5">CGMCC 1.7659</strain>
    </source>
</reference>
<dbReference type="Pfam" id="PF02321">
    <property type="entry name" value="OEP"/>
    <property type="match status" value="1"/>
</dbReference>
<dbReference type="InterPro" id="IPR003423">
    <property type="entry name" value="OMP_efflux"/>
</dbReference>